<dbReference type="RefSeq" id="WP_269036081.1">
    <property type="nucleotide sequence ID" value="NZ_CP114040.1"/>
</dbReference>
<dbReference type="Pfam" id="PF15580">
    <property type="entry name" value="Imm53"/>
    <property type="match status" value="1"/>
</dbReference>
<reference evidence="1" key="1">
    <citation type="submission" date="2022-11" db="EMBL/GenBank/DDBJ databases">
        <title>Minimal conservation of predation-associated metabolite biosynthetic gene clusters underscores biosynthetic potential of Myxococcota including descriptions for ten novel species: Archangium lansinium sp. nov., Myxococcus landrumus sp. nov., Nannocystis bai.</title>
        <authorList>
            <person name="Ahearne A."/>
            <person name="Stevens C."/>
            <person name="Dowd S."/>
        </authorList>
    </citation>
    <scope>NUCLEOTIDE SEQUENCE</scope>
    <source>
        <strain evidence="1">Fl3</strain>
    </source>
</reference>
<organism evidence="1 2">
    <name type="scientific">Nannocystis punicea</name>
    <dbReference type="NCBI Taxonomy" id="2995304"/>
    <lineage>
        <taxon>Bacteria</taxon>
        <taxon>Pseudomonadati</taxon>
        <taxon>Myxococcota</taxon>
        <taxon>Polyangia</taxon>
        <taxon>Nannocystales</taxon>
        <taxon>Nannocystaceae</taxon>
        <taxon>Nannocystis</taxon>
    </lineage>
</organism>
<evidence type="ECO:0000313" key="2">
    <source>
        <dbReference type="Proteomes" id="UP001164459"/>
    </source>
</evidence>
<keyword evidence="2" id="KW-1185">Reference proteome</keyword>
<evidence type="ECO:0000313" key="1">
    <source>
        <dbReference type="EMBL" id="WAS93736.1"/>
    </source>
</evidence>
<accession>A0ABY7H380</accession>
<dbReference type="InterPro" id="IPR028228">
    <property type="entry name" value="Imm53"/>
</dbReference>
<protein>
    <submittedName>
        <fullName evidence="1">Immunity 53 family protein</fullName>
    </submittedName>
</protein>
<dbReference type="Proteomes" id="UP001164459">
    <property type="component" value="Chromosome"/>
</dbReference>
<dbReference type="EMBL" id="CP114040">
    <property type="protein sequence ID" value="WAS93736.1"/>
    <property type="molecule type" value="Genomic_DNA"/>
</dbReference>
<gene>
    <name evidence="1" type="ORF">O0S08_46985</name>
</gene>
<name>A0ABY7H380_9BACT</name>
<proteinExistence type="predicted"/>
<sequence length="107" mass="11783">MTHPSHPPAPSADPVLTRLQSWYASMCNDSWEHAHGVRIDTLDNPGWLVRIELGGAVLPAESFQPVIIDRSDSDWVRCRVEDGSFQATGGVANLLEILEIFLRFAGA</sequence>